<gene>
    <name evidence="2" type="ORF">NIES592_08980</name>
</gene>
<evidence type="ECO:0000313" key="3">
    <source>
        <dbReference type="Proteomes" id="UP000186391"/>
    </source>
</evidence>
<keyword evidence="3" id="KW-1185">Reference proteome</keyword>
<dbReference type="PANTHER" id="PTHR33627">
    <property type="entry name" value="TRANSPOSASE"/>
    <property type="match status" value="1"/>
</dbReference>
<sequence>MAQPREATTTRTFVDNYCANYKHLFPEVRSFEFFKWLHLGLVSDIDRKSLPAIAKYLGLNNQALLHFVTESPWQINELRNQRLSIIRQVLQGRSFTLIIDDTGDKKKGKTTDYVDKQYIGNLGKFENGIVSVNAYAFLDGLIFPLTFKVFRPLKRLKPGDTFKTKPQLIAEIIEELQAGGFTFDLVLADTVYGECDTLINILNQSQLNFIVAIRSNVGFWLAPSQKMRYTSWKNFHRIFSNGKTEQSYIREIIFGSRRELRYWQITNNREQSAENFTMFLMSNLPKSITSAVDNPYGLITWLEYGCKHSKNYIGWSDFRITNYEQIERWWEIVSSVYCMLSMQFHIFQQKSNQAIHNQNTELIA</sequence>
<evidence type="ECO:0000259" key="1">
    <source>
        <dbReference type="Pfam" id="PF13546"/>
    </source>
</evidence>
<dbReference type="RefSeq" id="WP_073555545.1">
    <property type="nucleotide sequence ID" value="NZ_MRCA01000003.1"/>
</dbReference>
<dbReference type="AlphaFoldDB" id="A0A1U7H1X1"/>
<accession>A0A1U7H1X1</accession>
<dbReference type="SUPFAM" id="SSF53098">
    <property type="entry name" value="Ribonuclease H-like"/>
    <property type="match status" value="1"/>
</dbReference>
<dbReference type="PANTHER" id="PTHR33627:SF1">
    <property type="entry name" value="TRANSPOSASE"/>
    <property type="match status" value="1"/>
</dbReference>
<dbReference type="Proteomes" id="UP000186391">
    <property type="component" value="Unassembled WGS sequence"/>
</dbReference>
<dbReference type="InterPro" id="IPR039365">
    <property type="entry name" value="IS701-like"/>
</dbReference>
<protein>
    <submittedName>
        <fullName evidence="2">DDE transposase</fullName>
    </submittedName>
</protein>
<dbReference type="Pfam" id="PF13546">
    <property type="entry name" value="DDE_5"/>
    <property type="match status" value="1"/>
</dbReference>
<name>A0A1U7H1X1_9CYAN</name>
<dbReference type="InterPro" id="IPR038721">
    <property type="entry name" value="IS701-like_DDE_dom"/>
</dbReference>
<dbReference type="NCBIfam" id="NF033540">
    <property type="entry name" value="transpos_IS701"/>
    <property type="match status" value="1"/>
</dbReference>
<dbReference type="EMBL" id="MRCA01000003">
    <property type="protein sequence ID" value="OKH14997.1"/>
    <property type="molecule type" value="Genomic_DNA"/>
</dbReference>
<organism evidence="2 3">
    <name type="scientific">Fischerella major NIES-592</name>
    <dbReference type="NCBI Taxonomy" id="210994"/>
    <lineage>
        <taxon>Bacteria</taxon>
        <taxon>Bacillati</taxon>
        <taxon>Cyanobacteriota</taxon>
        <taxon>Cyanophyceae</taxon>
        <taxon>Nostocales</taxon>
        <taxon>Hapalosiphonaceae</taxon>
        <taxon>Fischerella</taxon>
    </lineage>
</organism>
<comment type="caution">
    <text evidence="2">The sequence shown here is derived from an EMBL/GenBank/DDBJ whole genome shotgun (WGS) entry which is preliminary data.</text>
</comment>
<reference evidence="2 3" key="1">
    <citation type="submission" date="2016-11" db="EMBL/GenBank/DDBJ databases">
        <title>Draft Genome Sequences of Nine Cyanobacterial Strains from Diverse Habitats.</title>
        <authorList>
            <person name="Zhu T."/>
            <person name="Hou S."/>
            <person name="Lu X."/>
            <person name="Hess W.R."/>
        </authorList>
    </citation>
    <scope>NUCLEOTIDE SEQUENCE [LARGE SCALE GENOMIC DNA]</scope>
    <source>
        <strain evidence="2 3">NIES-592</strain>
    </source>
</reference>
<evidence type="ECO:0000313" key="2">
    <source>
        <dbReference type="EMBL" id="OKH14997.1"/>
    </source>
</evidence>
<feature type="domain" description="Transposase IS701-like DDE" evidence="1">
    <location>
        <begin position="37"/>
        <end position="222"/>
    </location>
</feature>
<dbReference type="InterPro" id="IPR012337">
    <property type="entry name" value="RNaseH-like_sf"/>
</dbReference>
<dbReference type="OrthoDB" id="517776at2"/>
<proteinExistence type="predicted"/>